<dbReference type="KEGG" id="pcam:HNE05_07840"/>
<sequence>MKQLLLALMMLVVPVAHAANRLSEDNIRAMYAELTAAAQAQDIEGVLRHMSEDARVQIEDRSGNLDMDMTMYRDLLKQGWGAIDGYQVTVSIESIDVAADGQSATVIDRTQESYQAQGQTMQTSTRETATLRLVDGEPKISLIEAVVQP</sequence>
<dbReference type="Gene3D" id="3.10.450.50">
    <property type="match status" value="1"/>
</dbReference>
<evidence type="ECO:0000256" key="1">
    <source>
        <dbReference type="SAM" id="SignalP"/>
    </source>
</evidence>
<organism evidence="3 4">
    <name type="scientific">Aquipseudomonas campi</name>
    <dbReference type="NCBI Taxonomy" id="2731681"/>
    <lineage>
        <taxon>Bacteria</taxon>
        <taxon>Pseudomonadati</taxon>
        <taxon>Pseudomonadota</taxon>
        <taxon>Gammaproteobacteria</taxon>
        <taxon>Pseudomonadales</taxon>
        <taxon>Pseudomonadaceae</taxon>
        <taxon>Aquipseudomonas</taxon>
    </lineage>
</organism>
<keyword evidence="1" id="KW-0732">Signal</keyword>
<dbReference type="AlphaFoldDB" id="A0A6M8F450"/>
<dbReference type="InterPro" id="IPR027843">
    <property type="entry name" value="DUF4440"/>
</dbReference>
<feature type="chain" id="PRO_5026694170" evidence="1">
    <location>
        <begin position="19"/>
        <end position="149"/>
    </location>
</feature>
<dbReference type="Pfam" id="PF14534">
    <property type="entry name" value="DUF4440"/>
    <property type="match status" value="1"/>
</dbReference>
<evidence type="ECO:0000313" key="4">
    <source>
        <dbReference type="Proteomes" id="UP000501379"/>
    </source>
</evidence>
<feature type="signal peptide" evidence="1">
    <location>
        <begin position="1"/>
        <end position="18"/>
    </location>
</feature>
<dbReference type="InterPro" id="IPR032710">
    <property type="entry name" value="NTF2-like_dom_sf"/>
</dbReference>
<dbReference type="EMBL" id="CP053697">
    <property type="protein sequence ID" value="QKE63274.1"/>
    <property type="molecule type" value="Genomic_DNA"/>
</dbReference>
<dbReference type="RefSeq" id="WP_173206530.1">
    <property type="nucleotide sequence ID" value="NZ_CP053697.2"/>
</dbReference>
<feature type="domain" description="DUF4440" evidence="2">
    <location>
        <begin position="27"/>
        <end position="137"/>
    </location>
</feature>
<keyword evidence="4" id="KW-1185">Reference proteome</keyword>
<dbReference type="SUPFAM" id="SSF54427">
    <property type="entry name" value="NTF2-like"/>
    <property type="match status" value="1"/>
</dbReference>
<proteinExistence type="predicted"/>
<evidence type="ECO:0000259" key="2">
    <source>
        <dbReference type="Pfam" id="PF14534"/>
    </source>
</evidence>
<dbReference type="Proteomes" id="UP000501379">
    <property type="component" value="Chromosome"/>
</dbReference>
<name>A0A6M8F450_9GAMM</name>
<gene>
    <name evidence="3" type="ORF">HNE05_07840</name>
</gene>
<reference evidence="3" key="1">
    <citation type="submission" date="2020-07" db="EMBL/GenBank/DDBJ databases">
        <title>Nitrate ammonifying Pseudomonas campi sp. nov. isolated from German agricultural grassland.</title>
        <authorList>
            <person name="Timsy T."/>
            <person name="Ulrich A."/>
            <person name="Spanner T."/>
            <person name="Foesel B."/>
            <person name="Kolb S."/>
            <person name="Horn M.A."/>
            <person name="Behrendt U."/>
        </authorList>
    </citation>
    <scope>NUCLEOTIDE SEQUENCE</scope>
    <source>
        <strain evidence="3">S1-A32-2</strain>
    </source>
</reference>
<accession>A0A6M8F450</accession>
<evidence type="ECO:0000313" key="3">
    <source>
        <dbReference type="EMBL" id="QKE63274.1"/>
    </source>
</evidence>
<protein>
    <submittedName>
        <fullName evidence="3">DUF4440 domain-containing protein</fullName>
    </submittedName>
</protein>